<feature type="region of interest" description="Disordered" evidence="1">
    <location>
        <begin position="65"/>
        <end position="97"/>
    </location>
</feature>
<dbReference type="EMBL" id="PQIB02000006">
    <property type="protein sequence ID" value="RLN12661.1"/>
    <property type="molecule type" value="Genomic_DNA"/>
</dbReference>
<name>A0A3L6S0B9_PANMI</name>
<dbReference type="AlphaFoldDB" id="A0A3L6S0B9"/>
<sequence>MGCRCPSCQWASEEERRRRGGGADRGFPSSTIPEILTGGRQTHKEHKAKRITQKAFQVVQLPRGHPFRPVGRVRLGRRRSGPPVGSDPSARSPGGSLPPGFGTVGYCQKAVVAAGGDGCNVFVSLGALLCPPTLWRLDGDGEEWSQCTVSATAEQTGDILLAVNCKSCFYLLHEDGCVSKVDAGEPPPLRMERLPVASLAGHLSPPCKTLAGEGHLLESGVFVSPESAFAVRASEAAAGCMGNCVYFVGEGRCCYACHAYGTTFRYGDVVMVERYHSDGVGQAVVLAGEIGARTTETICATVEVDTGRVAATPYFVPEAVLGVLPFETTRWPARP</sequence>
<gene>
    <name evidence="2" type="ORF">C2845_PM09G12480</name>
</gene>
<dbReference type="Proteomes" id="UP000275267">
    <property type="component" value="Unassembled WGS sequence"/>
</dbReference>
<reference evidence="3" key="1">
    <citation type="journal article" date="2019" name="Nat. Commun.">
        <title>The genome of broomcorn millet.</title>
        <authorList>
            <person name="Zou C."/>
            <person name="Miki D."/>
            <person name="Li D."/>
            <person name="Tang Q."/>
            <person name="Xiao L."/>
            <person name="Rajput S."/>
            <person name="Deng P."/>
            <person name="Jia W."/>
            <person name="Huang R."/>
            <person name="Zhang M."/>
            <person name="Sun Y."/>
            <person name="Hu J."/>
            <person name="Fu X."/>
            <person name="Schnable P.S."/>
            <person name="Li F."/>
            <person name="Zhang H."/>
            <person name="Feng B."/>
            <person name="Zhu X."/>
            <person name="Liu R."/>
            <person name="Schnable J.C."/>
            <person name="Zhu J.-K."/>
            <person name="Zhang H."/>
        </authorList>
    </citation>
    <scope>NUCLEOTIDE SEQUENCE [LARGE SCALE GENOMIC DNA]</scope>
</reference>
<comment type="caution">
    <text evidence="2">The sequence shown here is derived from an EMBL/GenBank/DDBJ whole genome shotgun (WGS) entry which is preliminary data.</text>
</comment>
<evidence type="ECO:0000256" key="1">
    <source>
        <dbReference type="SAM" id="MobiDB-lite"/>
    </source>
</evidence>
<keyword evidence="3" id="KW-1185">Reference proteome</keyword>
<dbReference type="OrthoDB" id="1894389at2759"/>
<accession>A0A3L6S0B9</accession>
<protein>
    <submittedName>
        <fullName evidence="2">Uncharacterized protein</fullName>
    </submittedName>
</protein>
<dbReference type="STRING" id="4540.A0A3L6S0B9"/>
<evidence type="ECO:0000313" key="2">
    <source>
        <dbReference type="EMBL" id="RLN12661.1"/>
    </source>
</evidence>
<organism evidence="2 3">
    <name type="scientific">Panicum miliaceum</name>
    <name type="common">Proso millet</name>
    <name type="synonym">Broomcorn millet</name>
    <dbReference type="NCBI Taxonomy" id="4540"/>
    <lineage>
        <taxon>Eukaryota</taxon>
        <taxon>Viridiplantae</taxon>
        <taxon>Streptophyta</taxon>
        <taxon>Embryophyta</taxon>
        <taxon>Tracheophyta</taxon>
        <taxon>Spermatophyta</taxon>
        <taxon>Magnoliopsida</taxon>
        <taxon>Liliopsida</taxon>
        <taxon>Poales</taxon>
        <taxon>Poaceae</taxon>
        <taxon>PACMAD clade</taxon>
        <taxon>Panicoideae</taxon>
        <taxon>Panicodae</taxon>
        <taxon>Paniceae</taxon>
        <taxon>Panicinae</taxon>
        <taxon>Panicum</taxon>
        <taxon>Panicum sect. Panicum</taxon>
    </lineage>
</organism>
<feature type="region of interest" description="Disordered" evidence="1">
    <location>
        <begin position="1"/>
        <end position="46"/>
    </location>
</feature>
<evidence type="ECO:0000313" key="3">
    <source>
        <dbReference type="Proteomes" id="UP000275267"/>
    </source>
</evidence>
<proteinExistence type="predicted"/>